<proteinExistence type="predicted"/>
<dbReference type="EMBL" id="CAWUPB010001184">
    <property type="protein sequence ID" value="CAK7350388.1"/>
    <property type="molecule type" value="Genomic_DNA"/>
</dbReference>
<evidence type="ECO:0000313" key="2">
    <source>
        <dbReference type="Proteomes" id="UP001314170"/>
    </source>
</evidence>
<name>A0AAV1SJD5_9ROSI</name>
<protein>
    <submittedName>
        <fullName evidence="1">Uncharacterized protein</fullName>
    </submittedName>
</protein>
<dbReference type="AlphaFoldDB" id="A0AAV1SJD5"/>
<keyword evidence="2" id="KW-1185">Reference proteome</keyword>
<organism evidence="1 2">
    <name type="scientific">Dovyalis caffra</name>
    <dbReference type="NCBI Taxonomy" id="77055"/>
    <lineage>
        <taxon>Eukaryota</taxon>
        <taxon>Viridiplantae</taxon>
        <taxon>Streptophyta</taxon>
        <taxon>Embryophyta</taxon>
        <taxon>Tracheophyta</taxon>
        <taxon>Spermatophyta</taxon>
        <taxon>Magnoliopsida</taxon>
        <taxon>eudicotyledons</taxon>
        <taxon>Gunneridae</taxon>
        <taxon>Pentapetalae</taxon>
        <taxon>rosids</taxon>
        <taxon>fabids</taxon>
        <taxon>Malpighiales</taxon>
        <taxon>Salicaceae</taxon>
        <taxon>Flacourtieae</taxon>
        <taxon>Dovyalis</taxon>
    </lineage>
</organism>
<gene>
    <name evidence="1" type="ORF">DCAF_LOCUS23118</name>
</gene>
<accession>A0AAV1SJD5</accession>
<reference evidence="1 2" key="1">
    <citation type="submission" date="2024-01" db="EMBL/GenBank/DDBJ databases">
        <authorList>
            <person name="Waweru B."/>
        </authorList>
    </citation>
    <scope>NUCLEOTIDE SEQUENCE [LARGE SCALE GENOMIC DNA]</scope>
</reference>
<sequence length="65" mass="7379">MSLFSAEIIFRGEVFEVAGERLLKIEGWDQKFDYKRSKYPFPVKMRVLVGTGSFGNGSTTLSLDK</sequence>
<dbReference type="Proteomes" id="UP001314170">
    <property type="component" value="Unassembled WGS sequence"/>
</dbReference>
<evidence type="ECO:0000313" key="1">
    <source>
        <dbReference type="EMBL" id="CAK7350388.1"/>
    </source>
</evidence>
<comment type="caution">
    <text evidence="1">The sequence shown here is derived from an EMBL/GenBank/DDBJ whole genome shotgun (WGS) entry which is preliminary data.</text>
</comment>